<keyword evidence="1" id="KW-1133">Transmembrane helix</keyword>
<evidence type="ECO:0000313" key="3">
    <source>
        <dbReference type="Proteomes" id="UP000008311"/>
    </source>
</evidence>
<feature type="transmembrane region" description="Helical" evidence="1">
    <location>
        <begin position="131"/>
        <end position="156"/>
    </location>
</feature>
<evidence type="ECO:0000313" key="2">
    <source>
        <dbReference type="EMBL" id="EEF29573.1"/>
    </source>
</evidence>
<dbReference type="EMBL" id="EQ974423">
    <property type="protein sequence ID" value="EEF29573.1"/>
    <property type="molecule type" value="Genomic_DNA"/>
</dbReference>
<name>B9T3J7_RICCO</name>
<gene>
    <name evidence="2" type="ORF">RCOM_1264050</name>
</gene>
<proteinExistence type="predicted"/>
<dbReference type="AlphaFoldDB" id="B9T3J7"/>
<sequence length="169" mass="19563">MDGCVLDFSKGLIRKAPEYLEGYVFNWQADLAYPYGSSFEGKILLTRSLSEVESSSNPSFEWRSMVRGRALFNKGYCWRSENSLNNFFYYKRRQGLRLVQNHTGMTNPNDILLKQMNNLCWSRIKLISSSFFRGALCSVLLPSGVYIMCFICMPIFGYGLESEYDLEKE</sequence>
<organism evidence="2 3">
    <name type="scientific">Ricinus communis</name>
    <name type="common">Castor bean</name>
    <dbReference type="NCBI Taxonomy" id="3988"/>
    <lineage>
        <taxon>Eukaryota</taxon>
        <taxon>Viridiplantae</taxon>
        <taxon>Streptophyta</taxon>
        <taxon>Embryophyta</taxon>
        <taxon>Tracheophyta</taxon>
        <taxon>Spermatophyta</taxon>
        <taxon>Magnoliopsida</taxon>
        <taxon>eudicotyledons</taxon>
        <taxon>Gunneridae</taxon>
        <taxon>Pentapetalae</taxon>
        <taxon>rosids</taxon>
        <taxon>fabids</taxon>
        <taxon>Malpighiales</taxon>
        <taxon>Euphorbiaceae</taxon>
        <taxon>Acalyphoideae</taxon>
        <taxon>Acalypheae</taxon>
        <taxon>Ricinus</taxon>
    </lineage>
</organism>
<dbReference type="InParanoid" id="B9T3J7"/>
<dbReference type="Proteomes" id="UP000008311">
    <property type="component" value="Unassembled WGS sequence"/>
</dbReference>
<accession>B9T3J7</accession>
<keyword evidence="1" id="KW-0472">Membrane</keyword>
<evidence type="ECO:0000256" key="1">
    <source>
        <dbReference type="SAM" id="Phobius"/>
    </source>
</evidence>
<keyword evidence="1" id="KW-0812">Transmembrane</keyword>
<protein>
    <submittedName>
        <fullName evidence="2">Uncharacterized protein</fullName>
    </submittedName>
</protein>
<reference evidence="3" key="1">
    <citation type="journal article" date="2010" name="Nat. Biotechnol.">
        <title>Draft genome sequence of the oilseed species Ricinus communis.</title>
        <authorList>
            <person name="Chan A.P."/>
            <person name="Crabtree J."/>
            <person name="Zhao Q."/>
            <person name="Lorenzi H."/>
            <person name="Orvis J."/>
            <person name="Puiu D."/>
            <person name="Melake-Berhan A."/>
            <person name="Jones K.M."/>
            <person name="Redman J."/>
            <person name="Chen G."/>
            <person name="Cahoon E.B."/>
            <person name="Gedil M."/>
            <person name="Stanke M."/>
            <person name="Haas B.J."/>
            <person name="Wortman J.R."/>
            <person name="Fraser-Liggett C.M."/>
            <person name="Ravel J."/>
            <person name="Rabinowicz P.D."/>
        </authorList>
    </citation>
    <scope>NUCLEOTIDE SEQUENCE [LARGE SCALE GENOMIC DNA]</scope>
    <source>
        <strain evidence="3">cv. Hale</strain>
    </source>
</reference>
<keyword evidence="3" id="KW-1185">Reference proteome</keyword>